<keyword evidence="4" id="KW-0255">Endonuclease</keyword>
<keyword evidence="1" id="KW-0808">Transferase</keyword>
<protein>
    <recommendedName>
        <fullName evidence="7">Reverse transcriptase RNase H-like domain-containing protein</fullName>
    </recommendedName>
</protein>
<dbReference type="GO" id="GO:0004519">
    <property type="term" value="F:endonuclease activity"/>
    <property type="evidence" value="ECO:0007669"/>
    <property type="project" value="UniProtKB-KW"/>
</dbReference>
<organism evidence="8 9">
    <name type="scientific">Electrophorus voltai</name>
    <dbReference type="NCBI Taxonomy" id="2609070"/>
    <lineage>
        <taxon>Eukaryota</taxon>
        <taxon>Metazoa</taxon>
        <taxon>Chordata</taxon>
        <taxon>Craniata</taxon>
        <taxon>Vertebrata</taxon>
        <taxon>Euteleostomi</taxon>
        <taxon>Actinopterygii</taxon>
        <taxon>Neopterygii</taxon>
        <taxon>Teleostei</taxon>
        <taxon>Ostariophysi</taxon>
        <taxon>Gymnotiformes</taxon>
        <taxon>Gymnotoidei</taxon>
        <taxon>Gymnotidae</taxon>
        <taxon>Electrophorus</taxon>
    </lineage>
</organism>
<name>A0AAD8YWT0_9TELE</name>
<evidence type="ECO:0000256" key="3">
    <source>
        <dbReference type="ARBA" id="ARBA00022722"/>
    </source>
</evidence>
<accession>A0AAD8YWT0</accession>
<dbReference type="AlphaFoldDB" id="A0AAD8YWT0"/>
<keyword evidence="2" id="KW-0548">Nucleotidyltransferase</keyword>
<keyword evidence="9" id="KW-1185">Reference proteome</keyword>
<proteinExistence type="predicted"/>
<dbReference type="PANTHER" id="PTHR34072">
    <property type="entry name" value="ENZYMATIC POLYPROTEIN-RELATED"/>
    <property type="match status" value="1"/>
</dbReference>
<evidence type="ECO:0000256" key="2">
    <source>
        <dbReference type="ARBA" id="ARBA00022695"/>
    </source>
</evidence>
<evidence type="ECO:0000313" key="9">
    <source>
        <dbReference type="Proteomes" id="UP001239994"/>
    </source>
</evidence>
<dbReference type="SUPFAM" id="SSF56672">
    <property type="entry name" value="DNA/RNA polymerases"/>
    <property type="match status" value="1"/>
</dbReference>
<dbReference type="Gene3D" id="3.30.70.270">
    <property type="match status" value="1"/>
</dbReference>
<comment type="caution">
    <text evidence="8">The sequence shown here is derived from an EMBL/GenBank/DDBJ whole genome shotgun (WGS) entry which is preliminary data.</text>
</comment>
<dbReference type="Proteomes" id="UP001239994">
    <property type="component" value="Unassembled WGS sequence"/>
</dbReference>
<dbReference type="PANTHER" id="PTHR34072:SF42">
    <property type="entry name" value="INTEGRASE CATALYTIC DOMAIN-CONTAINING PROTEIN"/>
    <property type="match status" value="1"/>
</dbReference>
<evidence type="ECO:0000256" key="5">
    <source>
        <dbReference type="ARBA" id="ARBA00022801"/>
    </source>
</evidence>
<keyword evidence="5" id="KW-0378">Hydrolase</keyword>
<dbReference type="EMBL" id="JAROKS010000023">
    <property type="protein sequence ID" value="KAK1787361.1"/>
    <property type="molecule type" value="Genomic_DNA"/>
</dbReference>
<dbReference type="GO" id="GO:0016787">
    <property type="term" value="F:hydrolase activity"/>
    <property type="evidence" value="ECO:0007669"/>
    <property type="project" value="UniProtKB-KW"/>
</dbReference>
<evidence type="ECO:0000256" key="1">
    <source>
        <dbReference type="ARBA" id="ARBA00022679"/>
    </source>
</evidence>
<dbReference type="Pfam" id="PF17917">
    <property type="entry name" value="RT_RNaseH"/>
    <property type="match status" value="1"/>
</dbReference>
<reference evidence="8" key="1">
    <citation type="submission" date="2023-03" db="EMBL/GenBank/DDBJ databases">
        <title>Electrophorus voltai genome.</title>
        <authorList>
            <person name="Bian C."/>
        </authorList>
    </citation>
    <scope>NUCLEOTIDE SEQUENCE</scope>
    <source>
        <strain evidence="8">CB-2022</strain>
        <tissue evidence="8">Muscle</tissue>
    </source>
</reference>
<keyword evidence="6" id="KW-0695">RNA-directed DNA polymerase</keyword>
<dbReference type="InterPro" id="IPR041373">
    <property type="entry name" value="RT_RNaseH"/>
</dbReference>
<evidence type="ECO:0000256" key="6">
    <source>
        <dbReference type="ARBA" id="ARBA00022918"/>
    </source>
</evidence>
<dbReference type="GO" id="GO:0003964">
    <property type="term" value="F:RNA-directed DNA polymerase activity"/>
    <property type="evidence" value="ECO:0007669"/>
    <property type="project" value="UniProtKB-KW"/>
</dbReference>
<dbReference type="InterPro" id="IPR043128">
    <property type="entry name" value="Rev_trsase/Diguanyl_cyclase"/>
</dbReference>
<dbReference type="FunFam" id="3.30.70.270:FF:000020">
    <property type="entry name" value="Transposon Tf2-6 polyprotein-like Protein"/>
    <property type="match status" value="1"/>
</dbReference>
<evidence type="ECO:0000259" key="7">
    <source>
        <dbReference type="Pfam" id="PF17917"/>
    </source>
</evidence>
<sequence>MDPAKLRAVENWSRPILVRLVQRFLGFTNFYRRFVRNFNMVAAPLIALTRKASGRFCWSIKLQQAFEELKRYLTTAPILQLPDAELPFLVEVDASEHLSPAERNYDMGNGELLAVELMLEEWRHWLEGAKHPFLVWMDHKNLAYIQQAKQLNPHQAKWGLFFARFDITLSYRLSTKNAKPDALSHQWESSLPSAPPLTVIPRARIGGLRMQYVRPSLLNQSEPGGGPSGAVVCTQGG</sequence>
<evidence type="ECO:0000256" key="4">
    <source>
        <dbReference type="ARBA" id="ARBA00022759"/>
    </source>
</evidence>
<evidence type="ECO:0000313" key="8">
    <source>
        <dbReference type="EMBL" id="KAK1787361.1"/>
    </source>
</evidence>
<dbReference type="InterPro" id="IPR043502">
    <property type="entry name" value="DNA/RNA_pol_sf"/>
</dbReference>
<keyword evidence="3" id="KW-0540">Nuclease</keyword>
<gene>
    <name evidence="8" type="ORF">P4O66_002861</name>
</gene>
<feature type="domain" description="Reverse transcriptase RNase H-like" evidence="7">
    <location>
        <begin position="94"/>
        <end position="165"/>
    </location>
</feature>